<proteinExistence type="predicted"/>
<feature type="compositionally biased region" description="Basic residues" evidence="1">
    <location>
        <begin position="22"/>
        <end position="31"/>
    </location>
</feature>
<organism evidence="3 4">
    <name type="scientific">Rhizobium aethiopicum</name>
    <dbReference type="NCBI Taxonomy" id="1138170"/>
    <lineage>
        <taxon>Bacteria</taxon>
        <taxon>Pseudomonadati</taxon>
        <taxon>Pseudomonadota</taxon>
        <taxon>Alphaproteobacteria</taxon>
        <taxon>Hyphomicrobiales</taxon>
        <taxon>Rhizobiaceae</taxon>
        <taxon>Rhizobium/Agrobacterium group</taxon>
        <taxon>Rhizobium</taxon>
    </lineage>
</organism>
<evidence type="ECO:0000313" key="3">
    <source>
        <dbReference type="EMBL" id="MBB4194885.1"/>
    </source>
</evidence>
<dbReference type="InterPro" id="IPR034136">
    <property type="entry name" value="TOPRIM_Topo6A/Spo11"/>
</dbReference>
<dbReference type="SUPFAM" id="SSF55874">
    <property type="entry name" value="ATPase domain of HSP90 chaperone/DNA topoisomerase II/histidine kinase"/>
    <property type="match status" value="1"/>
</dbReference>
<dbReference type="InterPro" id="IPR003594">
    <property type="entry name" value="HATPase_dom"/>
</dbReference>
<dbReference type="Proteomes" id="UP000524492">
    <property type="component" value="Unassembled WGS sequence"/>
</dbReference>
<feature type="compositionally biased region" description="Basic and acidic residues" evidence="1">
    <location>
        <begin position="8"/>
        <end position="21"/>
    </location>
</feature>
<name>A0A7W6QC62_9HYPH</name>
<keyword evidence="4" id="KW-1185">Reference proteome</keyword>
<sequence length="794" mass="86918">MSQSPFHRPAERSVTQREKTRERVRRHRAGKKQAAAIEFVRTDASLFLHPDRLSQKAGAPKAHLRRMAIKELVDNALDAAATVTLVEVDTNTFVISDNGPGIAPEKVVELFSVTRPMMSTKLIRRPTRGMVGNGLRVATGAAFASGGKIIVESRKVRQELDFDRSTGETIVTATDDSDIAAGTRITIRFGDALPIDPQATAWGNQAIQLAGPAAMPMRTHPGWYSAPAFKELIEAARGTAQDLANLFGVELCNAPEDEVERGQSGASERYIDPEAPASELSLDVLNRLAPPPPKLLPVPEDSFGGAYRIEKGLAVIGGAVPVIVQVWARQKGRNGADDITLIVNRTPTVAELSLYSGGDSYFQGCGLFCELGQVPKGSYHLTIAITTPAIALISDGKTPDLTPFRGYLAAAIGSALRKSHRPIRRGYTIKDAAYQAMAEAYLRASAGGTLPANARQIMYAARPAILEMTGHSKLNDIYFTQTLLPAFMEENPETSAHWDVVYDARGHLVEPHTDHSIPLGTLHVRQYLQRQRRQDTGALISTAGGLHQTAGPGDRYGAVLFLEKEGFEPLLRATRIAERFDIAVMSTKGMSVVAARALVDRLSAQRLPILVAHDLDIAGIRIFGTLGSDSTRYTFTNTPDIRRLGLRLEQAEEMQLQAERQEIEGNHHKVMKGLRRYGAPHNELLFLAGGRRVELNAMSSDQFIEWLEAGLLEHGVQKVIPSVEIIEQRARHILGLQRIKQEIGDLECRAREQAAMVDLPDDLAERIRCEFERDPSIPWEDALSLALDGKGDAS</sequence>
<reference evidence="3 4" key="1">
    <citation type="submission" date="2020-08" db="EMBL/GenBank/DDBJ databases">
        <title>Genomic Encyclopedia of Type Strains, Phase IV (KMG-V): Genome sequencing to study the core and pangenomes of soil and plant-associated prokaryotes.</title>
        <authorList>
            <person name="Whitman W."/>
        </authorList>
    </citation>
    <scope>NUCLEOTIDE SEQUENCE [LARGE SCALE GENOMIC DNA]</scope>
    <source>
        <strain evidence="3 4">SEMIA 4074</strain>
    </source>
</reference>
<feature type="domain" description="Histidine kinase/HSP90-like ATPase" evidence="2">
    <location>
        <begin position="59"/>
        <end position="193"/>
    </location>
</feature>
<dbReference type="SMART" id="SM00387">
    <property type="entry name" value="HATPase_c"/>
    <property type="match status" value="1"/>
</dbReference>
<dbReference type="Pfam" id="PF13589">
    <property type="entry name" value="HATPase_c_3"/>
    <property type="match status" value="1"/>
</dbReference>
<dbReference type="GO" id="GO:0003677">
    <property type="term" value="F:DNA binding"/>
    <property type="evidence" value="ECO:0007669"/>
    <property type="project" value="InterPro"/>
</dbReference>
<protein>
    <recommendedName>
        <fullName evidence="2">Histidine kinase/HSP90-like ATPase domain-containing protein</fullName>
    </recommendedName>
</protein>
<gene>
    <name evidence="3" type="ORF">GGD53_005068</name>
</gene>
<feature type="region of interest" description="Disordered" evidence="1">
    <location>
        <begin position="1"/>
        <end position="32"/>
    </location>
</feature>
<comment type="caution">
    <text evidence="3">The sequence shown here is derived from an EMBL/GenBank/DDBJ whole genome shotgun (WGS) entry which is preliminary data.</text>
</comment>
<evidence type="ECO:0000256" key="1">
    <source>
        <dbReference type="SAM" id="MobiDB-lite"/>
    </source>
</evidence>
<dbReference type="Gene3D" id="3.40.1360.10">
    <property type="match status" value="1"/>
</dbReference>
<evidence type="ECO:0000313" key="4">
    <source>
        <dbReference type="Proteomes" id="UP000524492"/>
    </source>
</evidence>
<dbReference type="EMBL" id="JACIFV010000023">
    <property type="protein sequence ID" value="MBB4194885.1"/>
    <property type="molecule type" value="Genomic_DNA"/>
</dbReference>
<dbReference type="AlphaFoldDB" id="A0A7W6QC62"/>
<dbReference type="GO" id="GO:0005694">
    <property type="term" value="C:chromosome"/>
    <property type="evidence" value="ECO:0007669"/>
    <property type="project" value="InterPro"/>
</dbReference>
<dbReference type="Pfam" id="PF21180">
    <property type="entry name" value="TOP6A-Spo11_Toprim"/>
    <property type="match status" value="1"/>
</dbReference>
<accession>A0A7W6QC62</accession>
<dbReference type="InterPro" id="IPR036078">
    <property type="entry name" value="Spo11/TopoVI_A_sf"/>
</dbReference>
<dbReference type="InterPro" id="IPR036890">
    <property type="entry name" value="HATPase_C_sf"/>
</dbReference>
<dbReference type="SUPFAM" id="SSF56726">
    <property type="entry name" value="DNA topoisomerase IV, alpha subunit"/>
    <property type="match status" value="1"/>
</dbReference>
<dbReference type="Gene3D" id="3.30.565.10">
    <property type="entry name" value="Histidine kinase-like ATPase, C-terminal domain"/>
    <property type="match status" value="1"/>
</dbReference>
<dbReference type="RefSeq" id="WP_184459389.1">
    <property type="nucleotide sequence ID" value="NZ_JACIFV010000023.1"/>
</dbReference>
<evidence type="ECO:0000259" key="2">
    <source>
        <dbReference type="SMART" id="SM00387"/>
    </source>
</evidence>